<keyword evidence="6" id="KW-1185">Reference proteome</keyword>
<evidence type="ECO:0000256" key="3">
    <source>
        <dbReference type="ARBA" id="ARBA00023163"/>
    </source>
</evidence>
<dbReference type="Pfam" id="PF00392">
    <property type="entry name" value="GntR"/>
    <property type="match status" value="1"/>
</dbReference>
<evidence type="ECO:0000256" key="2">
    <source>
        <dbReference type="ARBA" id="ARBA00023125"/>
    </source>
</evidence>
<dbReference type="STRING" id="568860.SAMN05421811_104531"/>
<dbReference type="InterPro" id="IPR000524">
    <property type="entry name" value="Tscrpt_reg_HTH_GntR"/>
</dbReference>
<protein>
    <submittedName>
        <fullName evidence="5">DNA-binding transcriptional regulator, GntR family</fullName>
    </submittedName>
</protein>
<dbReference type="InterPro" id="IPR036388">
    <property type="entry name" value="WH-like_DNA-bd_sf"/>
</dbReference>
<dbReference type="SMART" id="SM00345">
    <property type="entry name" value="HTH_GNTR"/>
    <property type="match status" value="1"/>
</dbReference>
<reference evidence="5 6" key="1">
    <citation type="submission" date="2016-10" db="EMBL/GenBank/DDBJ databases">
        <authorList>
            <person name="de Groot N.N."/>
        </authorList>
    </citation>
    <scope>NUCLEOTIDE SEQUENCE [LARGE SCALE GENOMIC DNA]</scope>
    <source>
        <strain evidence="5 6">CGMCC 4.5598</strain>
    </source>
</reference>
<dbReference type="GO" id="GO:0003700">
    <property type="term" value="F:DNA-binding transcription factor activity"/>
    <property type="evidence" value="ECO:0007669"/>
    <property type="project" value="InterPro"/>
</dbReference>
<feature type="domain" description="HTH gntR-type" evidence="4">
    <location>
        <begin position="10"/>
        <end position="77"/>
    </location>
</feature>
<keyword evidence="1" id="KW-0805">Transcription regulation</keyword>
<dbReference type="EMBL" id="FOHX01000004">
    <property type="protein sequence ID" value="SET88134.1"/>
    <property type="molecule type" value="Genomic_DNA"/>
</dbReference>
<dbReference type="PROSITE" id="PS50949">
    <property type="entry name" value="HTH_GNTR"/>
    <property type="match status" value="1"/>
</dbReference>
<dbReference type="InterPro" id="IPR036390">
    <property type="entry name" value="WH_DNA-bd_sf"/>
</dbReference>
<keyword evidence="3" id="KW-0804">Transcription</keyword>
<dbReference type="SUPFAM" id="SSF48008">
    <property type="entry name" value="GntR ligand-binding domain-like"/>
    <property type="match status" value="1"/>
</dbReference>
<dbReference type="InterPro" id="IPR011711">
    <property type="entry name" value="GntR_C"/>
</dbReference>
<dbReference type="Pfam" id="PF07729">
    <property type="entry name" value="FCD"/>
    <property type="match status" value="1"/>
</dbReference>
<dbReference type="SMART" id="SM00895">
    <property type="entry name" value="FCD"/>
    <property type="match status" value="1"/>
</dbReference>
<dbReference type="PANTHER" id="PTHR43537">
    <property type="entry name" value="TRANSCRIPTIONAL REGULATOR, GNTR FAMILY"/>
    <property type="match status" value="1"/>
</dbReference>
<dbReference type="Proteomes" id="UP000199361">
    <property type="component" value="Unassembled WGS sequence"/>
</dbReference>
<dbReference type="RefSeq" id="WP_091081613.1">
    <property type="nucleotide sequence ID" value="NZ_FOHX01000004.1"/>
</dbReference>
<dbReference type="OrthoDB" id="8680240at2"/>
<organism evidence="5 6">
    <name type="scientific">Nonomuraea wenchangensis</name>
    <dbReference type="NCBI Taxonomy" id="568860"/>
    <lineage>
        <taxon>Bacteria</taxon>
        <taxon>Bacillati</taxon>
        <taxon>Actinomycetota</taxon>
        <taxon>Actinomycetes</taxon>
        <taxon>Streptosporangiales</taxon>
        <taxon>Streptosporangiaceae</taxon>
        <taxon>Nonomuraea</taxon>
    </lineage>
</organism>
<evidence type="ECO:0000313" key="6">
    <source>
        <dbReference type="Proteomes" id="UP000199361"/>
    </source>
</evidence>
<evidence type="ECO:0000256" key="1">
    <source>
        <dbReference type="ARBA" id="ARBA00023015"/>
    </source>
</evidence>
<dbReference type="Gene3D" id="1.10.10.10">
    <property type="entry name" value="Winged helix-like DNA-binding domain superfamily/Winged helix DNA-binding domain"/>
    <property type="match status" value="1"/>
</dbReference>
<dbReference type="SUPFAM" id="SSF46785">
    <property type="entry name" value="Winged helix' DNA-binding domain"/>
    <property type="match status" value="1"/>
</dbReference>
<gene>
    <name evidence="5" type="ORF">SAMN05421811_104531</name>
</gene>
<dbReference type="Gene3D" id="1.20.120.530">
    <property type="entry name" value="GntR ligand-binding domain-like"/>
    <property type="match status" value="1"/>
</dbReference>
<dbReference type="PANTHER" id="PTHR43537:SF20">
    <property type="entry name" value="HTH-TYPE TRANSCRIPTIONAL REPRESSOR GLAR"/>
    <property type="match status" value="1"/>
</dbReference>
<dbReference type="InterPro" id="IPR008920">
    <property type="entry name" value="TF_FadR/GntR_C"/>
</dbReference>
<keyword evidence="2 5" id="KW-0238">DNA-binding</keyword>
<name>A0A1I0HVN8_9ACTN</name>
<dbReference type="AlphaFoldDB" id="A0A1I0HVN8"/>
<dbReference type="GO" id="GO:0003677">
    <property type="term" value="F:DNA binding"/>
    <property type="evidence" value="ECO:0007669"/>
    <property type="project" value="UniProtKB-KW"/>
</dbReference>
<evidence type="ECO:0000313" key="5">
    <source>
        <dbReference type="EMBL" id="SET88134.1"/>
    </source>
</evidence>
<evidence type="ECO:0000259" key="4">
    <source>
        <dbReference type="PROSITE" id="PS50949"/>
    </source>
</evidence>
<sequence length="229" mass="25897">MSQRREPTRPTRGEVILRALRNDILNGYLVPGSPLGFADLGARYQASTGVLREVLPRLVEQGLVTVVPQIGYRVVEVSVQDLVHLTEARAAIETQVLAQSIRDGDLDWESSVVAAHHRLSQLSTIRDDGEINTDWLHAHRRFHQVLLEGCPNLRLREVAERLRDISEVYRCWSVRNTEQLQQRDAEHARLAALALERDVEGAKKELTDHIHRTTEVLLAAQKDATRTTS</sequence>
<accession>A0A1I0HVN8</accession>
<proteinExistence type="predicted"/>